<proteinExistence type="predicted"/>
<feature type="region of interest" description="Disordered" evidence="1">
    <location>
        <begin position="1"/>
        <end position="34"/>
    </location>
</feature>
<dbReference type="EMBL" id="JBBPBN010000031">
    <property type="protein sequence ID" value="KAK9003954.1"/>
    <property type="molecule type" value="Genomic_DNA"/>
</dbReference>
<comment type="caution">
    <text evidence="2">The sequence shown here is derived from an EMBL/GenBank/DDBJ whole genome shotgun (WGS) entry which is preliminary data.</text>
</comment>
<gene>
    <name evidence="2" type="ORF">V6N11_001772</name>
</gene>
<reference evidence="2 3" key="1">
    <citation type="journal article" date="2024" name="G3 (Bethesda)">
        <title>Genome assembly of Hibiscus sabdariffa L. provides insights into metabolisms of medicinal natural products.</title>
        <authorList>
            <person name="Kim T."/>
        </authorList>
    </citation>
    <scope>NUCLEOTIDE SEQUENCE [LARGE SCALE GENOMIC DNA]</scope>
    <source>
        <strain evidence="2">TK-2024</strain>
        <tissue evidence="2">Old leaves</tissue>
    </source>
</reference>
<dbReference type="Proteomes" id="UP001396334">
    <property type="component" value="Unassembled WGS sequence"/>
</dbReference>
<organism evidence="2 3">
    <name type="scientific">Hibiscus sabdariffa</name>
    <name type="common">roselle</name>
    <dbReference type="NCBI Taxonomy" id="183260"/>
    <lineage>
        <taxon>Eukaryota</taxon>
        <taxon>Viridiplantae</taxon>
        <taxon>Streptophyta</taxon>
        <taxon>Embryophyta</taxon>
        <taxon>Tracheophyta</taxon>
        <taxon>Spermatophyta</taxon>
        <taxon>Magnoliopsida</taxon>
        <taxon>eudicotyledons</taxon>
        <taxon>Gunneridae</taxon>
        <taxon>Pentapetalae</taxon>
        <taxon>rosids</taxon>
        <taxon>malvids</taxon>
        <taxon>Malvales</taxon>
        <taxon>Malvaceae</taxon>
        <taxon>Malvoideae</taxon>
        <taxon>Hibiscus</taxon>
    </lineage>
</organism>
<keyword evidence="3" id="KW-1185">Reference proteome</keyword>
<evidence type="ECO:0000313" key="2">
    <source>
        <dbReference type="EMBL" id="KAK9003954.1"/>
    </source>
</evidence>
<name>A0ABR2QTT2_9ROSI</name>
<evidence type="ECO:0000256" key="1">
    <source>
        <dbReference type="SAM" id="MobiDB-lite"/>
    </source>
</evidence>
<evidence type="ECO:0000313" key="3">
    <source>
        <dbReference type="Proteomes" id="UP001396334"/>
    </source>
</evidence>
<sequence>MDSADPQTSNGNASSSQVVSSADSNGTIPSEAPERVRFPRISTRRFYSCMCCSNHILDIPRPTSNRLAVFLSDRRVICNSNQLVNVWFDSPDDFWVYDDDGRHVFSVYCNRCNEPIGYRMLTAGQASNEPVLLYRSRLLLWDGDFTIYADTHRIADVDND</sequence>
<accession>A0ABR2QTT2</accession>
<protein>
    <submittedName>
        <fullName evidence="2">Uncharacterized protein</fullName>
    </submittedName>
</protein>
<feature type="compositionally biased region" description="Low complexity" evidence="1">
    <location>
        <begin position="9"/>
        <end position="26"/>
    </location>
</feature>